<accession>A0A6N7Q0M6</accession>
<keyword evidence="2" id="KW-1185">Reference proteome</keyword>
<dbReference type="AlphaFoldDB" id="A0A6N7Q0M6"/>
<evidence type="ECO:0000313" key="1">
    <source>
        <dbReference type="EMBL" id="MRG97898.1"/>
    </source>
</evidence>
<proteinExistence type="predicted"/>
<dbReference type="EMBL" id="WJIE01000022">
    <property type="protein sequence ID" value="MRG97898.1"/>
    <property type="molecule type" value="Genomic_DNA"/>
</dbReference>
<name>A0A6N7Q0M6_9BACT</name>
<reference evidence="1 2" key="1">
    <citation type="submission" date="2019-10" db="EMBL/GenBank/DDBJ databases">
        <title>A soil myxobacterium in the family Polyangiaceae.</title>
        <authorList>
            <person name="Li Y."/>
            <person name="Wang J."/>
        </authorList>
    </citation>
    <scope>NUCLEOTIDE SEQUENCE [LARGE SCALE GENOMIC DNA]</scope>
    <source>
        <strain evidence="1 2">DSM 14734</strain>
    </source>
</reference>
<dbReference type="OrthoDB" id="9797348at2"/>
<protein>
    <recommendedName>
        <fullName evidence="3">TIGR02646 family protein</fullName>
    </recommendedName>
</protein>
<gene>
    <name evidence="1" type="ORF">GF068_39150</name>
</gene>
<dbReference type="RefSeq" id="WP_153824674.1">
    <property type="nucleotide sequence ID" value="NZ_WJIE01000022.1"/>
</dbReference>
<sequence length="218" mass="25444">MALRIAAHEAEGRGFVIRVRRPREPKDFDTRCRSEGKRWLKANASRLDKQPRDFWSQFEPELRRAFKCRCGWLAMWIARGQVDHYLSKHHPDPTVRKQQRALAYEWRNLRYADGEVNNRKRNRDAEILDPHEVRDVWFQLNNALELEVTTACPKSKRAKAAFTIEHLGLDRGTAVMRLRQSFLARYEEEIANGMDADAALKVLERDAPLVAAYVRSSS</sequence>
<evidence type="ECO:0008006" key="3">
    <source>
        <dbReference type="Google" id="ProtNLM"/>
    </source>
</evidence>
<comment type="caution">
    <text evidence="1">The sequence shown here is derived from an EMBL/GenBank/DDBJ whole genome shotgun (WGS) entry which is preliminary data.</text>
</comment>
<evidence type="ECO:0000313" key="2">
    <source>
        <dbReference type="Proteomes" id="UP000440224"/>
    </source>
</evidence>
<organism evidence="1 2">
    <name type="scientific">Polyangium spumosum</name>
    <dbReference type="NCBI Taxonomy" id="889282"/>
    <lineage>
        <taxon>Bacteria</taxon>
        <taxon>Pseudomonadati</taxon>
        <taxon>Myxococcota</taxon>
        <taxon>Polyangia</taxon>
        <taxon>Polyangiales</taxon>
        <taxon>Polyangiaceae</taxon>
        <taxon>Polyangium</taxon>
    </lineage>
</organism>
<dbReference type="Proteomes" id="UP000440224">
    <property type="component" value="Unassembled WGS sequence"/>
</dbReference>